<name>A0ABU6I914_9ENTR</name>
<dbReference type="SUPFAM" id="SSF47413">
    <property type="entry name" value="lambda repressor-like DNA-binding domains"/>
    <property type="match status" value="1"/>
</dbReference>
<dbReference type="Gene3D" id="1.10.260.40">
    <property type="entry name" value="lambda repressor-like DNA-binding domains"/>
    <property type="match status" value="1"/>
</dbReference>
<gene>
    <name evidence="1" type="ORF">VOF76_18100</name>
</gene>
<evidence type="ECO:0000313" key="1">
    <source>
        <dbReference type="EMBL" id="MEC3938078.1"/>
    </source>
</evidence>
<dbReference type="RefSeq" id="WP_279869865.1">
    <property type="nucleotide sequence ID" value="NZ_JAODYM010000030.1"/>
</dbReference>
<organism evidence="1 2">
    <name type="scientific">Leclercia adecarboxylata</name>
    <dbReference type="NCBI Taxonomy" id="83655"/>
    <lineage>
        <taxon>Bacteria</taxon>
        <taxon>Pseudomonadati</taxon>
        <taxon>Pseudomonadota</taxon>
        <taxon>Gammaproteobacteria</taxon>
        <taxon>Enterobacterales</taxon>
        <taxon>Enterobacteriaceae</taxon>
        <taxon>Leclercia</taxon>
    </lineage>
</organism>
<dbReference type="Proteomes" id="UP001357437">
    <property type="component" value="Unassembled WGS sequence"/>
</dbReference>
<accession>A0ABU6I914</accession>
<sequence length="106" mass="11320">MSELITCTDCAGAGCESAFINGGRDLSKHRYGAVTCFRCEGKGKVPAQALRWAEYGQILKSRRTRAGFTLMAGAEALKMTPAALSAIEQGYAPAPVTLREANKHGR</sequence>
<protein>
    <submittedName>
        <fullName evidence="1">Helix-turn-helix domain-containing protein</fullName>
    </submittedName>
</protein>
<keyword evidence="2" id="KW-1185">Reference proteome</keyword>
<reference evidence="1 2" key="1">
    <citation type="submission" date="2024-01" db="EMBL/GenBank/DDBJ databases">
        <title>Comparative Genomics of Leclercia adecarboxylata Strains Isolated from Several Sources.</title>
        <authorList>
            <person name="Yescas-Zazueta V."/>
            <person name="Balbuena-Alonso M.G."/>
            <person name="Valencia D."/>
            <person name="Mendez-Pfeiffer P.A."/>
            <person name="Ballesteros-Monrreal M.G."/>
            <person name="Rocha-Gracia R.D.C."/>
            <person name="Barrios-Villa E."/>
        </authorList>
    </citation>
    <scope>NUCLEOTIDE SEQUENCE [LARGE SCALE GENOMIC DNA]</scope>
    <source>
        <strain evidence="1 2">33MEM</strain>
    </source>
</reference>
<comment type="caution">
    <text evidence="1">The sequence shown here is derived from an EMBL/GenBank/DDBJ whole genome shotgun (WGS) entry which is preliminary data.</text>
</comment>
<dbReference type="InterPro" id="IPR010982">
    <property type="entry name" value="Lambda_DNA-bd_dom_sf"/>
</dbReference>
<proteinExistence type="predicted"/>
<evidence type="ECO:0000313" key="2">
    <source>
        <dbReference type="Proteomes" id="UP001357437"/>
    </source>
</evidence>
<dbReference type="EMBL" id="JAYMCU010000037">
    <property type="protein sequence ID" value="MEC3938078.1"/>
    <property type="molecule type" value="Genomic_DNA"/>
</dbReference>